<dbReference type="RefSeq" id="WP_285049227.1">
    <property type="nucleotide sequence ID" value="NZ_JAMGTK010000019.1"/>
</dbReference>
<feature type="region of interest" description="Disordered" evidence="1">
    <location>
        <begin position="1"/>
        <end position="36"/>
    </location>
</feature>
<evidence type="ECO:0000313" key="2">
    <source>
        <dbReference type="EMBL" id="MDK4512592.1"/>
    </source>
</evidence>
<protein>
    <submittedName>
        <fullName evidence="2">Uncharacterized protein</fullName>
    </submittedName>
</protein>
<reference evidence="2" key="1">
    <citation type="journal article" date="2022" name="Gene">
        <title>A genome-led study on the pathogenesis of Fusobacterium necrophorum infections.</title>
        <authorList>
            <person name="Thapa G."/>
            <person name="Jayal A."/>
            <person name="Sikazwe E."/>
            <person name="Perry T."/>
            <person name="Mohammed Al Balushi A."/>
            <person name="Livingstone P."/>
        </authorList>
    </citation>
    <scope>NUCLEOTIDE SEQUENCE</scope>
    <source>
        <strain evidence="2">BRON_8</strain>
    </source>
</reference>
<reference evidence="2" key="2">
    <citation type="submission" date="2022-04" db="EMBL/GenBank/DDBJ databases">
        <authorList>
            <person name="Livingstone P.G."/>
        </authorList>
    </citation>
    <scope>NUCLEOTIDE SEQUENCE</scope>
    <source>
        <strain evidence="2">BRON_8</strain>
    </source>
</reference>
<keyword evidence="3" id="KW-1185">Reference proteome</keyword>
<dbReference type="EMBL" id="JAMGTK010000019">
    <property type="protein sequence ID" value="MDK4512592.1"/>
    <property type="molecule type" value="Genomic_DNA"/>
</dbReference>
<evidence type="ECO:0000313" key="3">
    <source>
        <dbReference type="Proteomes" id="UP001173223"/>
    </source>
</evidence>
<organism evidence="2 3">
    <name type="scientific">Fusobacterium necrophorum</name>
    <dbReference type="NCBI Taxonomy" id="859"/>
    <lineage>
        <taxon>Bacteria</taxon>
        <taxon>Fusobacteriati</taxon>
        <taxon>Fusobacteriota</taxon>
        <taxon>Fusobacteriia</taxon>
        <taxon>Fusobacteriales</taxon>
        <taxon>Fusobacteriaceae</taxon>
        <taxon>Fusobacterium</taxon>
    </lineage>
</organism>
<evidence type="ECO:0000256" key="1">
    <source>
        <dbReference type="SAM" id="MobiDB-lite"/>
    </source>
</evidence>
<feature type="compositionally biased region" description="Polar residues" evidence="1">
    <location>
        <begin position="17"/>
        <end position="32"/>
    </location>
</feature>
<comment type="caution">
    <text evidence="2">The sequence shown here is derived from an EMBL/GenBank/DDBJ whole genome shotgun (WGS) entry which is preliminary data.</text>
</comment>
<accession>A0AAW6WCV9</accession>
<sequence>MEDEVLNPTDPIVAELTDNQGAGDNQNLTPQDGQAEEKSAIFDPDNLDLSEGENLGGYDLSKFTETLNLDEEGKANFDRFAKKYQELGITQEQFEGLLNIEMEERAALADPERVQENLMKNLSYEEKQNYKANCTVLKNALEKTGQSDLYLQLAADPGAMKIVNAVVNALGGGRDVNRVKERETRATNLITATQGIQKFTDFLKSENVTPEMISKKKNEIRATLLNQEEINYFNQIIGQ</sequence>
<name>A0AAW6WCV9_9FUSO</name>
<gene>
    <name evidence="2" type="ORF">MWG07_10050</name>
</gene>
<dbReference type="AlphaFoldDB" id="A0AAW6WCV9"/>
<proteinExistence type="predicted"/>
<dbReference type="Proteomes" id="UP001173223">
    <property type="component" value="Unassembled WGS sequence"/>
</dbReference>